<keyword evidence="1" id="KW-0175">Coiled coil</keyword>
<dbReference type="Proteomes" id="UP000594435">
    <property type="component" value="Chromosome 1"/>
</dbReference>
<evidence type="ECO:0000313" key="4">
    <source>
        <dbReference type="Proteomes" id="UP000594435"/>
    </source>
</evidence>
<feature type="region of interest" description="Disordered" evidence="2">
    <location>
        <begin position="122"/>
        <end position="141"/>
    </location>
</feature>
<evidence type="ECO:0000256" key="2">
    <source>
        <dbReference type="SAM" id="MobiDB-lite"/>
    </source>
</evidence>
<dbReference type="RefSeq" id="WP_045571862.1">
    <property type="nucleotide sequence ID" value="NZ_CP065217.1"/>
</dbReference>
<reference evidence="3 4" key="1">
    <citation type="submission" date="2020-11" db="EMBL/GenBank/DDBJ databases">
        <title>Complete and Circularized Genome Assembly of a human isolate of Vibrio navarrensis biotype pommerensis with MiSeq and MinION Sequence Data.</title>
        <authorList>
            <person name="Schwartz K."/>
            <person name="Borowiak M."/>
            <person name="Deneke C."/>
            <person name="Balau V."/>
            <person name="Metelmann C."/>
            <person name="Strauch E."/>
        </authorList>
    </citation>
    <scope>NUCLEOTIDE SEQUENCE [LARGE SCALE GENOMIC DNA]</scope>
    <source>
        <strain evidence="3 4">20-VB00237</strain>
    </source>
</reference>
<organism evidence="3 4">
    <name type="scientific">Vibrio navarrensis</name>
    <dbReference type="NCBI Taxonomy" id="29495"/>
    <lineage>
        <taxon>Bacteria</taxon>
        <taxon>Pseudomonadati</taxon>
        <taxon>Pseudomonadota</taxon>
        <taxon>Gammaproteobacteria</taxon>
        <taxon>Vibrionales</taxon>
        <taxon>Vibrionaceae</taxon>
        <taxon>Vibrio</taxon>
    </lineage>
</organism>
<feature type="coiled-coil region" evidence="1">
    <location>
        <begin position="55"/>
        <end position="85"/>
    </location>
</feature>
<name>A0AAJ4I8M0_9VIBR</name>
<protein>
    <submittedName>
        <fullName evidence="3">Uncharacterized protein</fullName>
    </submittedName>
</protein>
<dbReference type="EMBL" id="CP065217">
    <property type="protein sequence ID" value="QPL52407.1"/>
    <property type="molecule type" value="Genomic_DNA"/>
</dbReference>
<dbReference type="AlphaFoldDB" id="A0AAJ4I8M0"/>
<evidence type="ECO:0000256" key="1">
    <source>
        <dbReference type="SAM" id="Coils"/>
    </source>
</evidence>
<gene>
    <name evidence="3" type="ORF">I3X05_10285</name>
</gene>
<sequence>MSKVQIVYIGPKERKRDTITGSRQVFPRLKPIEVTEEAAAILLRFENTFVHVDKLESKIKEQKEAEAHKAALEEERKKQAELEAEQASFLVSIGGEEVDISKLAAAKIHTYIVAAGLDIKGQQSGESADDYRKRVRSELKG</sequence>
<feature type="compositionally biased region" description="Basic and acidic residues" evidence="2">
    <location>
        <begin position="129"/>
        <end position="141"/>
    </location>
</feature>
<accession>A0AAJ4I8M0</accession>
<proteinExistence type="predicted"/>
<evidence type="ECO:0000313" key="3">
    <source>
        <dbReference type="EMBL" id="QPL52407.1"/>
    </source>
</evidence>